<feature type="domain" description="HTH araC/xylS-type" evidence="4">
    <location>
        <begin position="72"/>
        <end position="169"/>
    </location>
</feature>
<dbReference type="GO" id="GO:0003700">
    <property type="term" value="F:DNA-binding transcription factor activity"/>
    <property type="evidence" value="ECO:0007669"/>
    <property type="project" value="InterPro"/>
</dbReference>
<evidence type="ECO:0000256" key="2">
    <source>
        <dbReference type="ARBA" id="ARBA00023125"/>
    </source>
</evidence>
<dbReference type="InterPro" id="IPR009057">
    <property type="entry name" value="Homeodomain-like_sf"/>
</dbReference>
<organism evidence="5 6">
    <name type="scientific">Candidatus Avimonoglobus intestinipullorum</name>
    <dbReference type="NCBI Taxonomy" id="2840699"/>
    <lineage>
        <taxon>Bacteria</taxon>
        <taxon>Bacillati</taxon>
        <taxon>Bacillota</taxon>
        <taxon>Clostridia</taxon>
        <taxon>Eubacteriales</taxon>
        <taxon>Candidatus Avimonoglobus</taxon>
    </lineage>
</organism>
<accession>A0A9D1LV19</accession>
<reference evidence="5" key="2">
    <citation type="journal article" date="2021" name="PeerJ">
        <title>Extensive microbial diversity within the chicken gut microbiome revealed by metagenomics and culture.</title>
        <authorList>
            <person name="Gilroy R."/>
            <person name="Ravi A."/>
            <person name="Getino M."/>
            <person name="Pursley I."/>
            <person name="Horton D.L."/>
            <person name="Alikhan N.F."/>
            <person name="Baker D."/>
            <person name="Gharbi K."/>
            <person name="Hall N."/>
            <person name="Watson M."/>
            <person name="Adriaenssens E.M."/>
            <person name="Foster-Nyarko E."/>
            <person name="Jarju S."/>
            <person name="Secka A."/>
            <person name="Antonio M."/>
            <person name="Oren A."/>
            <person name="Chaudhuri R.R."/>
            <person name="La Ragione R."/>
            <person name="Hildebrand F."/>
            <person name="Pallen M.J."/>
        </authorList>
    </citation>
    <scope>NUCLEOTIDE SEQUENCE</scope>
    <source>
        <strain evidence="5">ChiSjej4B22-9803</strain>
    </source>
</reference>
<comment type="caution">
    <text evidence="5">The sequence shown here is derived from an EMBL/GenBank/DDBJ whole genome shotgun (WGS) entry which is preliminary data.</text>
</comment>
<keyword evidence="3" id="KW-0804">Transcription</keyword>
<proteinExistence type="predicted"/>
<dbReference type="SUPFAM" id="SSF46689">
    <property type="entry name" value="Homeodomain-like"/>
    <property type="match status" value="2"/>
</dbReference>
<gene>
    <name evidence="5" type="ORF">IAB04_04030</name>
</gene>
<evidence type="ECO:0000256" key="1">
    <source>
        <dbReference type="ARBA" id="ARBA00023015"/>
    </source>
</evidence>
<protein>
    <submittedName>
        <fullName evidence="5">Helix-turn-helix transcriptional regulator</fullName>
    </submittedName>
</protein>
<dbReference type="AlphaFoldDB" id="A0A9D1LV19"/>
<dbReference type="Gene3D" id="1.10.10.60">
    <property type="entry name" value="Homeodomain-like"/>
    <property type="match status" value="2"/>
</dbReference>
<dbReference type="PANTHER" id="PTHR43280:SF34">
    <property type="entry name" value="ARAC-FAMILY TRANSCRIPTIONAL REGULATOR"/>
    <property type="match status" value="1"/>
</dbReference>
<dbReference type="SMART" id="SM00342">
    <property type="entry name" value="HTH_ARAC"/>
    <property type="match status" value="1"/>
</dbReference>
<dbReference type="InterPro" id="IPR018060">
    <property type="entry name" value="HTH_AraC"/>
</dbReference>
<keyword evidence="2" id="KW-0238">DNA-binding</keyword>
<dbReference type="EMBL" id="DVND01000108">
    <property type="protein sequence ID" value="HIU48506.1"/>
    <property type="molecule type" value="Genomic_DNA"/>
</dbReference>
<dbReference type="PROSITE" id="PS01124">
    <property type="entry name" value="HTH_ARAC_FAMILY_2"/>
    <property type="match status" value="1"/>
</dbReference>
<keyword evidence="1" id="KW-0805">Transcription regulation</keyword>
<evidence type="ECO:0000256" key="3">
    <source>
        <dbReference type="ARBA" id="ARBA00023163"/>
    </source>
</evidence>
<evidence type="ECO:0000313" key="6">
    <source>
        <dbReference type="Proteomes" id="UP000824111"/>
    </source>
</evidence>
<sequence>RPLGVDNLIGGDAVQKRGIAEIIGRLEGYIREQGGEAGSAVVIKSILLEFLFNLNRLSKKSKSSSRQDGQVKDIIVYINENITSELNLDIIADNFFMNKYHLCHIFKEQTGFTVNKYITYKRILLARELYAAGRTLTQASVEAGFGNYSNFYKMYMKETGVPPREGMRQN</sequence>
<evidence type="ECO:0000313" key="5">
    <source>
        <dbReference type="EMBL" id="HIU48506.1"/>
    </source>
</evidence>
<reference evidence="5" key="1">
    <citation type="submission" date="2020-10" db="EMBL/GenBank/DDBJ databases">
        <authorList>
            <person name="Gilroy R."/>
        </authorList>
    </citation>
    <scope>NUCLEOTIDE SEQUENCE</scope>
    <source>
        <strain evidence="5">ChiSjej4B22-9803</strain>
    </source>
</reference>
<name>A0A9D1LV19_9FIRM</name>
<feature type="non-terminal residue" evidence="5">
    <location>
        <position position="1"/>
    </location>
</feature>
<dbReference type="Pfam" id="PF12833">
    <property type="entry name" value="HTH_18"/>
    <property type="match status" value="1"/>
</dbReference>
<dbReference type="PANTHER" id="PTHR43280">
    <property type="entry name" value="ARAC-FAMILY TRANSCRIPTIONAL REGULATOR"/>
    <property type="match status" value="1"/>
</dbReference>
<dbReference type="Proteomes" id="UP000824111">
    <property type="component" value="Unassembled WGS sequence"/>
</dbReference>
<evidence type="ECO:0000259" key="4">
    <source>
        <dbReference type="PROSITE" id="PS01124"/>
    </source>
</evidence>
<dbReference type="GO" id="GO:0043565">
    <property type="term" value="F:sequence-specific DNA binding"/>
    <property type="evidence" value="ECO:0007669"/>
    <property type="project" value="InterPro"/>
</dbReference>